<dbReference type="STRING" id="1123010.SAMN02745724_00110"/>
<name>A0A1I1DXP2_9GAMM</name>
<dbReference type="EMBL" id="FOLO01000001">
    <property type="protein sequence ID" value="SFB79594.1"/>
    <property type="molecule type" value="Genomic_DNA"/>
</dbReference>
<feature type="transmembrane region" description="Helical" evidence="1">
    <location>
        <begin position="29"/>
        <end position="49"/>
    </location>
</feature>
<accession>A0A1I1DXP2</accession>
<keyword evidence="3" id="KW-1185">Reference proteome</keyword>
<gene>
    <name evidence="2" type="ORF">SAMN02745724_00110</name>
</gene>
<keyword evidence="1" id="KW-0812">Transmembrane</keyword>
<dbReference type="Proteomes" id="UP000198862">
    <property type="component" value="Unassembled WGS sequence"/>
</dbReference>
<keyword evidence="1" id="KW-1133">Transmembrane helix</keyword>
<evidence type="ECO:0000256" key="1">
    <source>
        <dbReference type="SAM" id="Phobius"/>
    </source>
</evidence>
<protein>
    <submittedName>
        <fullName evidence="2">Uncharacterized protein</fullName>
    </submittedName>
</protein>
<proteinExistence type="predicted"/>
<reference evidence="2 3" key="1">
    <citation type="submission" date="2016-10" db="EMBL/GenBank/DDBJ databases">
        <authorList>
            <person name="de Groot N.N."/>
        </authorList>
    </citation>
    <scope>NUCLEOTIDE SEQUENCE [LARGE SCALE GENOMIC DNA]</scope>
    <source>
        <strain evidence="2 3">DSM 6059</strain>
    </source>
</reference>
<keyword evidence="1" id="KW-0472">Membrane</keyword>
<evidence type="ECO:0000313" key="3">
    <source>
        <dbReference type="Proteomes" id="UP000198862"/>
    </source>
</evidence>
<sequence>MTIIIVFFYIALCFYAGFAGRNSTIGPIGYFLLAFLLSPVLVLIFLVICQIGSTKNCSRNLEQNNRTIDN</sequence>
<organism evidence="2 3">
    <name type="scientific">Pseudoalteromonas denitrificans DSM 6059</name>
    <dbReference type="NCBI Taxonomy" id="1123010"/>
    <lineage>
        <taxon>Bacteria</taxon>
        <taxon>Pseudomonadati</taxon>
        <taxon>Pseudomonadota</taxon>
        <taxon>Gammaproteobacteria</taxon>
        <taxon>Alteromonadales</taxon>
        <taxon>Pseudoalteromonadaceae</taxon>
        <taxon>Pseudoalteromonas</taxon>
    </lineage>
</organism>
<evidence type="ECO:0000313" key="2">
    <source>
        <dbReference type="EMBL" id="SFB79594.1"/>
    </source>
</evidence>
<dbReference type="AlphaFoldDB" id="A0A1I1DXP2"/>